<feature type="compositionally biased region" description="Basic residues" evidence="2">
    <location>
        <begin position="78"/>
        <end position="93"/>
    </location>
</feature>
<evidence type="ECO:0000256" key="1">
    <source>
        <dbReference type="SAM" id="Coils"/>
    </source>
</evidence>
<dbReference type="EMBL" id="AP024448">
    <property type="protein sequence ID" value="BCS27286.1"/>
    <property type="molecule type" value="Genomic_DNA"/>
</dbReference>
<protein>
    <recommendedName>
        <fullName evidence="3">Myb-like domain-containing protein</fullName>
    </recommendedName>
</protein>
<keyword evidence="1" id="KW-0175">Coiled coil</keyword>
<feature type="compositionally biased region" description="Basic and acidic residues" evidence="2">
    <location>
        <begin position="140"/>
        <end position="149"/>
    </location>
</feature>
<evidence type="ECO:0000313" key="5">
    <source>
        <dbReference type="Proteomes" id="UP000654913"/>
    </source>
</evidence>
<feature type="coiled-coil region" evidence="1">
    <location>
        <begin position="308"/>
        <end position="370"/>
    </location>
</feature>
<reference evidence="4" key="2">
    <citation type="submission" date="2021-02" db="EMBL/GenBank/DDBJ databases">
        <title>Aspergillus puulaauensis MK2 genome sequence.</title>
        <authorList>
            <person name="Futagami T."/>
            <person name="Mori K."/>
            <person name="Kadooka C."/>
            <person name="Tanaka T."/>
        </authorList>
    </citation>
    <scope>NUCLEOTIDE SEQUENCE</scope>
    <source>
        <strain evidence="4">MK2</strain>
    </source>
</reference>
<dbReference type="InterPro" id="IPR001005">
    <property type="entry name" value="SANT/Myb"/>
</dbReference>
<name>A0A7R7XT62_9EURO</name>
<evidence type="ECO:0000259" key="3">
    <source>
        <dbReference type="PROSITE" id="PS50090"/>
    </source>
</evidence>
<feature type="compositionally biased region" description="Acidic residues" evidence="2">
    <location>
        <begin position="105"/>
        <end position="121"/>
    </location>
</feature>
<dbReference type="RefSeq" id="XP_041559480.1">
    <property type="nucleotide sequence ID" value="XM_041693563.1"/>
</dbReference>
<reference evidence="4" key="1">
    <citation type="submission" date="2021-01" db="EMBL/GenBank/DDBJ databases">
        <authorList>
            <consortium name="Aspergillus puulaauensis MK2 genome sequencing consortium"/>
            <person name="Kazuki M."/>
            <person name="Futagami T."/>
        </authorList>
    </citation>
    <scope>NUCLEOTIDE SEQUENCE</scope>
    <source>
        <strain evidence="4">MK2</strain>
    </source>
</reference>
<feature type="domain" description="Myb-like" evidence="3">
    <location>
        <begin position="4"/>
        <end position="57"/>
    </location>
</feature>
<evidence type="ECO:0000256" key="2">
    <source>
        <dbReference type="SAM" id="MobiDB-lite"/>
    </source>
</evidence>
<sequence length="396" mass="44999">MPPQHRKTRNAWSREENRRLLRLREEHKDLSWEKFHELNFFPDRTLQALQVQYFRLHKGRKKAAIRARSRSLAPRASIRPRRTTAATRQRRAKASQTKYPIVFDNSDDDDYETDHGDEDGERDLSRSQTPLVRALPEPSIEDRLQRAREMTSATVQPAIQPSTRDEIAPSSHTGKLRQPPKPVLPSTTATPEPTADPFAQSTPTNPTPKYNQVQGSRAWSAIHTIPPSPELTPHSAGPVHQFRDASSVAWNTFGEASSTVSGQIPRKTSDEQDIGPRASPATSPKPAPAGYYLSEATSYLALWSEVTESKHAADIEKLQAENSRIRREFEARVSSLDGIAAERDRLREEKGELERRIEELKRKTEEDIQRITGVCRTMSEFENLKVLDMLGFRTKQ</sequence>
<dbReference type="CDD" id="cd00167">
    <property type="entry name" value="SANT"/>
    <property type="match status" value="1"/>
</dbReference>
<dbReference type="InterPro" id="IPR009057">
    <property type="entry name" value="Homeodomain-like_sf"/>
</dbReference>
<feature type="compositionally biased region" description="Polar residues" evidence="2">
    <location>
        <begin position="199"/>
        <end position="215"/>
    </location>
</feature>
<dbReference type="AlphaFoldDB" id="A0A7R7XT62"/>
<feature type="region of interest" description="Disordered" evidence="2">
    <location>
        <begin position="65"/>
        <end position="215"/>
    </location>
</feature>
<organism evidence="4 5">
    <name type="scientific">Aspergillus puulaauensis</name>
    <dbReference type="NCBI Taxonomy" id="1220207"/>
    <lineage>
        <taxon>Eukaryota</taxon>
        <taxon>Fungi</taxon>
        <taxon>Dikarya</taxon>
        <taxon>Ascomycota</taxon>
        <taxon>Pezizomycotina</taxon>
        <taxon>Eurotiomycetes</taxon>
        <taxon>Eurotiomycetidae</taxon>
        <taxon>Eurotiales</taxon>
        <taxon>Aspergillaceae</taxon>
        <taxon>Aspergillus</taxon>
    </lineage>
</organism>
<feature type="region of interest" description="Disordered" evidence="2">
    <location>
        <begin position="256"/>
        <end position="289"/>
    </location>
</feature>
<proteinExistence type="predicted"/>
<gene>
    <name evidence="4" type="ORF">APUU_60334A</name>
</gene>
<dbReference type="KEGG" id="apuu:APUU_60334A"/>
<dbReference type="PROSITE" id="PS50090">
    <property type="entry name" value="MYB_LIKE"/>
    <property type="match status" value="1"/>
</dbReference>
<feature type="compositionally biased region" description="Polar residues" evidence="2">
    <location>
        <begin position="151"/>
        <end position="162"/>
    </location>
</feature>
<dbReference type="OrthoDB" id="4508614at2759"/>
<dbReference type="GeneID" id="64977291"/>
<accession>A0A7R7XT62</accession>
<dbReference type="SUPFAM" id="SSF46689">
    <property type="entry name" value="Homeodomain-like"/>
    <property type="match status" value="1"/>
</dbReference>
<dbReference type="Proteomes" id="UP000654913">
    <property type="component" value="Chromosome 6"/>
</dbReference>
<evidence type="ECO:0000313" key="4">
    <source>
        <dbReference type="EMBL" id="BCS27286.1"/>
    </source>
</evidence>
<keyword evidence="5" id="KW-1185">Reference proteome</keyword>